<sequence>MCLPRFSLVEKYDDDTSYTNSRPVVRRPSAVHGSVYLPLNSLRSLKSKHSHSSGSEAHCCDYDLGQFVTRRNGYHPLHGNRGDSKMIVVDNSGAKRSGSGATAVEISDDRNGTTTTILAADGRQSNSSLKSVCFNKYKFEKTFTTPDSDSSSSSDDDDTSSASSTDSDDSHRSHRGRSHHRSSSRSRSHSGSRSKSRSRSRSRPRSVDSQRRNFYIPPYPHLGHGYPLYHQQRAMPVPMAAPAPMMQAYPQNMDPSVQPQRQIGAGLITAQPQQMVMQPVPQMSMHDPTHGIHGQYYQGPRVGPVVSQTMVPLMVGPHHPLPEPDEDQG</sequence>
<gene>
    <name evidence="2" type="ORF">DFL_005894</name>
</gene>
<dbReference type="VEuPathDB" id="FungiDB:DFL_005894"/>
<accession>A0A436ZYQ0</accession>
<evidence type="ECO:0000313" key="2">
    <source>
        <dbReference type="EMBL" id="RVD84128.1"/>
    </source>
</evidence>
<dbReference type="Proteomes" id="UP000283090">
    <property type="component" value="Unassembled WGS sequence"/>
</dbReference>
<name>A0A436ZYQ0_ARTFL</name>
<reference evidence="2 3" key="1">
    <citation type="submission" date="2019-01" db="EMBL/GenBank/DDBJ databases">
        <title>Intercellular communication is required for trap formation in the nematode-trapping fungus Duddingtonia flagrans.</title>
        <authorList>
            <person name="Youssar L."/>
            <person name="Wernet V."/>
            <person name="Hensel N."/>
            <person name="Hildebrandt H.-G."/>
            <person name="Fischer R."/>
        </authorList>
    </citation>
    <scope>NUCLEOTIDE SEQUENCE [LARGE SCALE GENOMIC DNA]</scope>
    <source>
        <strain evidence="2 3">CBS H-5679</strain>
    </source>
</reference>
<dbReference type="AlphaFoldDB" id="A0A436ZYQ0"/>
<keyword evidence="3" id="KW-1185">Reference proteome</keyword>
<dbReference type="GeneID" id="93588205"/>
<comment type="caution">
    <text evidence="2">The sequence shown here is derived from an EMBL/GenBank/DDBJ whole genome shotgun (WGS) entry which is preliminary data.</text>
</comment>
<dbReference type="RefSeq" id="XP_067489672.1">
    <property type="nucleotide sequence ID" value="XM_067635220.1"/>
</dbReference>
<evidence type="ECO:0000313" key="3">
    <source>
        <dbReference type="Proteomes" id="UP000283090"/>
    </source>
</evidence>
<feature type="region of interest" description="Disordered" evidence="1">
    <location>
        <begin position="143"/>
        <end position="219"/>
    </location>
</feature>
<dbReference type="EMBL" id="SAEB01000007">
    <property type="protein sequence ID" value="RVD84128.1"/>
    <property type="molecule type" value="Genomic_DNA"/>
</dbReference>
<feature type="compositionally biased region" description="Basic residues" evidence="1">
    <location>
        <begin position="172"/>
        <end position="204"/>
    </location>
</feature>
<protein>
    <submittedName>
        <fullName evidence="2">Uncharacterized protein</fullName>
    </submittedName>
</protein>
<evidence type="ECO:0000256" key="1">
    <source>
        <dbReference type="SAM" id="MobiDB-lite"/>
    </source>
</evidence>
<dbReference type="OrthoDB" id="5402054at2759"/>
<organism evidence="2 3">
    <name type="scientific">Arthrobotrys flagrans</name>
    <name type="common">Nematode-trapping fungus</name>
    <name type="synonym">Trichothecium flagrans</name>
    <dbReference type="NCBI Taxonomy" id="97331"/>
    <lineage>
        <taxon>Eukaryota</taxon>
        <taxon>Fungi</taxon>
        <taxon>Dikarya</taxon>
        <taxon>Ascomycota</taxon>
        <taxon>Pezizomycotina</taxon>
        <taxon>Orbiliomycetes</taxon>
        <taxon>Orbiliales</taxon>
        <taxon>Orbiliaceae</taxon>
        <taxon>Arthrobotrys</taxon>
    </lineage>
</organism>
<proteinExistence type="predicted"/>